<feature type="signal peptide" evidence="6">
    <location>
        <begin position="1"/>
        <end position="25"/>
    </location>
</feature>
<evidence type="ECO:0000256" key="1">
    <source>
        <dbReference type="ARBA" id="ARBA00022475"/>
    </source>
</evidence>
<dbReference type="SUPFAM" id="SSF53850">
    <property type="entry name" value="Periplasmic binding protein-like II"/>
    <property type="match status" value="1"/>
</dbReference>
<comment type="caution">
    <text evidence="7">The sequence shown here is derived from an EMBL/GenBank/DDBJ whole genome shotgun (WGS) entry which is preliminary data.</text>
</comment>
<keyword evidence="4" id="KW-0564">Palmitate</keyword>
<name>A0ABU6FXG5_9BACL</name>
<feature type="chain" id="PRO_5046590950" evidence="6">
    <location>
        <begin position="26"/>
        <end position="433"/>
    </location>
</feature>
<keyword evidence="3" id="KW-0472">Membrane</keyword>
<gene>
    <name evidence="7" type="ORF">P4I72_05505</name>
</gene>
<dbReference type="Proteomes" id="UP001338137">
    <property type="component" value="Unassembled WGS sequence"/>
</dbReference>
<evidence type="ECO:0000256" key="5">
    <source>
        <dbReference type="ARBA" id="ARBA00023288"/>
    </source>
</evidence>
<dbReference type="Gene3D" id="3.40.190.10">
    <property type="entry name" value="Periplasmic binding protein-like II"/>
    <property type="match status" value="2"/>
</dbReference>
<dbReference type="Pfam" id="PF01547">
    <property type="entry name" value="SBP_bac_1"/>
    <property type="match status" value="1"/>
</dbReference>
<evidence type="ECO:0000313" key="8">
    <source>
        <dbReference type="Proteomes" id="UP001338137"/>
    </source>
</evidence>
<proteinExistence type="predicted"/>
<dbReference type="InterPro" id="IPR006059">
    <property type="entry name" value="SBP"/>
</dbReference>
<dbReference type="PANTHER" id="PTHR43649:SF33">
    <property type="entry name" value="POLYGALACTURONAN_RHAMNOGALACTURONAN-BINDING PROTEIN YTCQ"/>
    <property type="match status" value="1"/>
</dbReference>
<accession>A0ABU6FXG5</accession>
<evidence type="ECO:0000256" key="4">
    <source>
        <dbReference type="ARBA" id="ARBA00023139"/>
    </source>
</evidence>
<dbReference type="PANTHER" id="PTHR43649">
    <property type="entry name" value="ARABINOSE-BINDING PROTEIN-RELATED"/>
    <property type="match status" value="1"/>
</dbReference>
<keyword evidence="5" id="KW-0449">Lipoprotein</keyword>
<keyword evidence="2 6" id="KW-0732">Signal</keyword>
<protein>
    <submittedName>
        <fullName evidence="7">ABC transporter substrate-binding protein</fullName>
    </submittedName>
</protein>
<keyword evidence="1" id="KW-1003">Cell membrane</keyword>
<reference evidence="7 8" key="1">
    <citation type="submission" date="2023-03" db="EMBL/GenBank/DDBJ databases">
        <title>Bacillus Genome Sequencing.</title>
        <authorList>
            <person name="Dunlap C."/>
        </authorList>
    </citation>
    <scope>NUCLEOTIDE SEQUENCE [LARGE SCALE GENOMIC DNA]</scope>
    <source>
        <strain evidence="7 8">BD-533</strain>
    </source>
</reference>
<evidence type="ECO:0000256" key="2">
    <source>
        <dbReference type="ARBA" id="ARBA00022729"/>
    </source>
</evidence>
<dbReference type="EMBL" id="JARLKY010000011">
    <property type="protein sequence ID" value="MEC0226567.1"/>
    <property type="molecule type" value="Genomic_DNA"/>
</dbReference>
<dbReference type="InterPro" id="IPR050490">
    <property type="entry name" value="Bact_solute-bd_prot1"/>
</dbReference>
<dbReference type="RefSeq" id="WP_173217717.1">
    <property type="nucleotide sequence ID" value="NZ_JABMKZ010000005.1"/>
</dbReference>
<keyword evidence="8" id="KW-1185">Reference proteome</keyword>
<organism evidence="7 8">
    <name type="scientific">Paenibacillus alba</name>
    <dbReference type="NCBI Taxonomy" id="1197127"/>
    <lineage>
        <taxon>Bacteria</taxon>
        <taxon>Bacillati</taxon>
        <taxon>Bacillota</taxon>
        <taxon>Bacilli</taxon>
        <taxon>Bacillales</taxon>
        <taxon>Paenibacillaceae</taxon>
        <taxon>Paenibacillus</taxon>
    </lineage>
</organism>
<evidence type="ECO:0000256" key="3">
    <source>
        <dbReference type="ARBA" id="ARBA00023136"/>
    </source>
</evidence>
<evidence type="ECO:0000313" key="7">
    <source>
        <dbReference type="EMBL" id="MEC0226567.1"/>
    </source>
</evidence>
<evidence type="ECO:0000256" key="6">
    <source>
        <dbReference type="SAM" id="SignalP"/>
    </source>
</evidence>
<dbReference type="PROSITE" id="PS51257">
    <property type="entry name" value="PROKAR_LIPOPROTEIN"/>
    <property type="match status" value="1"/>
</dbReference>
<sequence length="433" mass="49334">MRKYVDLFVYLLLSISLMLSGCTIADTGRSNQQEQVAAVDHGKIASSGEVKLSVYMYVTDVRVQNVYYEIARTFEATHPEIKVELQFPGFQYEEILKVKLATNELPDIFDTHGWAKIRYGKYLVDLRDEPWASQLTDTIKSVVTDDEGKVYVLPISEARDGFSYNMDVLEKYHTQVPVTFDELMMAADKIVKESHGEVVPFFFSGIDSWTIGQYFDYFASSLFEKSDVFKKYPLTATDSDWSQWNVLAMKWKEMFDKGYINQDVFTAKYSDLPKLFAEGKVAFSFASPSFADDAYEVNPKTRIGIMPVPSLSVGGKPAFSSGERNTMGIWRKSKHLAEAKLLVNEFAKPSNMKKIADVVKIPPGLKGVTPEHEFVPFYKLYEQVRVTPYFDRIYLPNGMWDVMRSLGIELLAGDVAPEKFGQLMKQEVNRLSK</sequence>